<keyword evidence="2" id="KW-1185">Reference proteome</keyword>
<accession>A0A6G0YPN1</accession>
<evidence type="ECO:0000313" key="2">
    <source>
        <dbReference type="Proteomes" id="UP000478052"/>
    </source>
</evidence>
<reference evidence="1 2" key="1">
    <citation type="submission" date="2019-08" db="EMBL/GenBank/DDBJ databases">
        <title>Whole genome of Aphis craccivora.</title>
        <authorList>
            <person name="Voronova N.V."/>
            <person name="Shulinski R.S."/>
            <person name="Bandarenka Y.V."/>
            <person name="Zhorov D.G."/>
            <person name="Warner D."/>
        </authorList>
    </citation>
    <scope>NUCLEOTIDE SEQUENCE [LARGE SCALE GENOMIC DNA]</scope>
    <source>
        <strain evidence="1">180601</strain>
        <tissue evidence="1">Whole Body</tissue>
    </source>
</reference>
<evidence type="ECO:0000313" key="1">
    <source>
        <dbReference type="EMBL" id="KAF0759706.1"/>
    </source>
</evidence>
<protein>
    <submittedName>
        <fullName evidence="1">Uncharacterized protein</fullName>
    </submittedName>
</protein>
<organism evidence="1 2">
    <name type="scientific">Aphis craccivora</name>
    <name type="common">Cowpea aphid</name>
    <dbReference type="NCBI Taxonomy" id="307492"/>
    <lineage>
        <taxon>Eukaryota</taxon>
        <taxon>Metazoa</taxon>
        <taxon>Ecdysozoa</taxon>
        <taxon>Arthropoda</taxon>
        <taxon>Hexapoda</taxon>
        <taxon>Insecta</taxon>
        <taxon>Pterygota</taxon>
        <taxon>Neoptera</taxon>
        <taxon>Paraneoptera</taxon>
        <taxon>Hemiptera</taxon>
        <taxon>Sternorrhyncha</taxon>
        <taxon>Aphidomorpha</taxon>
        <taxon>Aphidoidea</taxon>
        <taxon>Aphididae</taxon>
        <taxon>Aphidini</taxon>
        <taxon>Aphis</taxon>
        <taxon>Aphis</taxon>
    </lineage>
</organism>
<dbReference type="EMBL" id="VUJU01002910">
    <property type="protein sequence ID" value="KAF0759706.1"/>
    <property type="molecule type" value="Genomic_DNA"/>
</dbReference>
<gene>
    <name evidence="1" type="ORF">FWK35_00010939</name>
</gene>
<comment type="caution">
    <text evidence="1">The sequence shown here is derived from an EMBL/GenBank/DDBJ whole genome shotgun (WGS) entry which is preliminary data.</text>
</comment>
<dbReference type="AlphaFoldDB" id="A0A6G0YPN1"/>
<dbReference type="OrthoDB" id="10050074at2759"/>
<dbReference type="Proteomes" id="UP000478052">
    <property type="component" value="Unassembled WGS sequence"/>
</dbReference>
<proteinExistence type="predicted"/>
<sequence length="180" mass="21161">MNFDNTLLIQMSAYFNKLKVLSKSKSQVLPKIAQRNNLCSVNILKFVFNYFVTYHSNCSLQSINFGKSSIDIYKIGNEKWILVHLLIHSVKKNLQIYRYGLMSKCLRQIIKASFYVSNDTLHRDLNIPTIQNVAKIFYKRLHSNLSNHRNPLISDLSTRTIPGDPRRRLKRKWCRDLLEN</sequence>
<name>A0A6G0YPN1_APHCR</name>